<protein>
    <submittedName>
        <fullName evidence="2">Uncharacterized protein</fullName>
    </submittedName>
</protein>
<comment type="caution">
    <text evidence="2">The sequence shown here is derived from an EMBL/GenBank/DDBJ whole genome shotgun (WGS) entry which is preliminary data.</text>
</comment>
<dbReference type="EMBL" id="DTHB01000028">
    <property type="protein sequence ID" value="HGB14342.1"/>
    <property type="molecule type" value="Genomic_DNA"/>
</dbReference>
<feature type="transmembrane region" description="Helical" evidence="1">
    <location>
        <begin position="38"/>
        <end position="59"/>
    </location>
</feature>
<reference evidence="2" key="1">
    <citation type="journal article" date="2020" name="mSystems">
        <title>Genome- and Community-Level Interaction Insights into Carbon Utilization and Element Cycling Functions of Hydrothermarchaeota in Hydrothermal Sediment.</title>
        <authorList>
            <person name="Zhou Z."/>
            <person name="Liu Y."/>
            <person name="Xu W."/>
            <person name="Pan J."/>
            <person name="Luo Z.H."/>
            <person name="Li M."/>
        </authorList>
    </citation>
    <scope>NUCLEOTIDE SEQUENCE [LARGE SCALE GENOMIC DNA]</scope>
    <source>
        <strain evidence="2">SpSt-776</strain>
    </source>
</reference>
<dbReference type="AlphaFoldDB" id="A0A7C3SIC8"/>
<sequence>MRRSHSVLARISVFSLQERVGALLGTVPVLLPEKGRKILAANLICCVTGTLMGAAFGAAPQGFGKLHHPDTRNYYGGL</sequence>
<keyword evidence="1" id="KW-0812">Transmembrane</keyword>
<name>A0A7C3SIC8_9BACT</name>
<gene>
    <name evidence="2" type="ORF">ENV62_03770</name>
</gene>
<accession>A0A7C3SIC8</accession>
<keyword evidence="1" id="KW-1133">Transmembrane helix</keyword>
<organism evidence="2">
    <name type="scientific">Desulfobacca acetoxidans</name>
    <dbReference type="NCBI Taxonomy" id="60893"/>
    <lineage>
        <taxon>Bacteria</taxon>
        <taxon>Pseudomonadati</taxon>
        <taxon>Thermodesulfobacteriota</taxon>
        <taxon>Desulfobaccia</taxon>
        <taxon>Desulfobaccales</taxon>
        <taxon>Desulfobaccaceae</taxon>
        <taxon>Desulfobacca</taxon>
    </lineage>
</organism>
<evidence type="ECO:0000256" key="1">
    <source>
        <dbReference type="SAM" id="Phobius"/>
    </source>
</evidence>
<proteinExistence type="predicted"/>
<evidence type="ECO:0000313" key="2">
    <source>
        <dbReference type="EMBL" id="HGB14342.1"/>
    </source>
</evidence>
<keyword evidence="1" id="KW-0472">Membrane</keyword>